<reference evidence="1 2" key="1">
    <citation type="submission" date="2023-01" db="EMBL/GenBank/DDBJ databases">
        <authorList>
            <person name="Yang C."/>
        </authorList>
    </citation>
    <scope>NUCLEOTIDE SEQUENCE [LARGE SCALE GENOMIC DNA]</scope>
    <source>
        <strain evidence="1 2">ZJ106</strain>
    </source>
</reference>
<protein>
    <recommendedName>
        <fullName evidence="3">Secreted peptide</fullName>
    </recommendedName>
</protein>
<accession>A0ABY7RKU1</accession>
<proteinExistence type="predicted"/>
<evidence type="ECO:0000313" key="1">
    <source>
        <dbReference type="EMBL" id="WCL72257.1"/>
    </source>
</evidence>
<dbReference type="EMBL" id="CP116766">
    <property type="protein sequence ID" value="WCL72257.1"/>
    <property type="molecule type" value="Genomic_DNA"/>
</dbReference>
<evidence type="ECO:0000313" key="2">
    <source>
        <dbReference type="Proteomes" id="UP001221268"/>
    </source>
</evidence>
<gene>
    <name evidence="1" type="ORF">PJU73_03900</name>
</gene>
<dbReference type="RefSeq" id="WP_272607615.1">
    <property type="nucleotide sequence ID" value="NZ_CP116766.1"/>
</dbReference>
<sequence>MPVALAVPIAIAPLPFALLRFLPPPMAMVLASPLASDLAPIARPSTVEYFIIPAVVAAPVTVTGRPATVDIPRAVTGMLEISKLLLSLVLEIAA</sequence>
<dbReference type="Proteomes" id="UP001221268">
    <property type="component" value="Chromosome"/>
</dbReference>
<organism evidence="1 2">
    <name type="scientific">Neisseria lisongii</name>
    <dbReference type="NCBI Taxonomy" id="2912188"/>
    <lineage>
        <taxon>Bacteria</taxon>
        <taxon>Pseudomonadati</taxon>
        <taxon>Pseudomonadota</taxon>
        <taxon>Betaproteobacteria</taxon>
        <taxon>Neisseriales</taxon>
        <taxon>Neisseriaceae</taxon>
        <taxon>Neisseria</taxon>
    </lineage>
</organism>
<evidence type="ECO:0008006" key="3">
    <source>
        <dbReference type="Google" id="ProtNLM"/>
    </source>
</evidence>
<keyword evidence="2" id="KW-1185">Reference proteome</keyword>
<name>A0ABY7RKU1_9NEIS</name>